<comment type="caution">
    <text evidence="2">The sequence shown here is derived from an EMBL/GenBank/DDBJ whole genome shotgun (WGS) entry which is preliminary data.</text>
</comment>
<sequence>MPLARNLPNPAKGDIFAYDGQLKINNAAANVFIVYDRQPESSAHPPSSLSIHFVLGNVYLIDSTLAPFRQRNPQVCGTIVKGLGLQEDGRRRGNVIIETVYDDIVCVIANQDGATCQIKTVAGNLVTVSDMAKMEEVQEQPHNINVNYVHGLSLEEPHIAYGGGLKRASPDRKQRARRYRILAATSTKQNKQNMKKEDAKSSHFATGANCTILQRPLPPGPPVRDMPPVQIKQEPSY</sequence>
<organism evidence="2 3">
    <name type="scientific">Colletotrichum chlorophyti</name>
    <dbReference type="NCBI Taxonomy" id="708187"/>
    <lineage>
        <taxon>Eukaryota</taxon>
        <taxon>Fungi</taxon>
        <taxon>Dikarya</taxon>
        <taxon>Ascomycota</taxon>
        <taxon>Pezizomycotina</taxon>
        <taxon>Sordariomycetes</taxon>
        <taxon>Hypocreomycetidae</taxon>
        <taxon>Glomerellales</taxon>
        <taxon>Glomerellaceae</taxon>
        <taxon>Colletotrichum</taxon>
    </lineage>
</organism>
<reference evidence="2 3" key="1">
    <citation type="submission" date="2016-11" db="EMBL/GenBank/DDBJ databases">
        <title>Draft Genome Assembly of Colletotrichum chlorophyti a pathogen of herbaceous plants.</title>
        <authorList>
            <person name="Gan P."/>
            <person name="Narusaka M."/>
            <person name="Tsushima A."/>
            <person name="Narusaka Y."/>
            <person name="Takano Y."/>
            <person name="Shirasu K."/>
        </authorList>
    </citation>
    <scope>NUCLEOTIDE SEQUENCE [LARGE SCALE GENOMIC DNA]</scope>
    <source>
        <strain evidence="2 3">NTL11</strain>
    </source>
</reference>
<proteinExistence type="predicted"/>
<dbReference type="STRING" id="708187.A0A1Q8RBD7"/>
<accession>A0A1Q8RBD7</accession>
<dbReference type="EMBL" id="MPGH01000242">
    <property type="protein sequence ID" value="OLN81716.1"/>
    <property type="molecule type" value="Genomic_DNA"/>
</dbReference>
<protein>
    <submittedName>
        <fullName evidence="2">Uncharacterized protein</fullName>
    </submittedName>
</protein>
<evidence type="ECO:0000256" key="1">
    <source>
        <dbReference type="SAM" id="MobiDB-lite"/>
    </source>
</evidence>
<name>A0A1Q8RBD7_9PEZI</name>
<dbReference type="AlphaFoldDB" id="A0A1Q8RBD7"/>
<dbReference type="OrthoDB" id="4777753at2759"/>
<feature type="compositionally biased region" description="Pro residues" evidence="1">
    <location>
        <begin position="216"/>
        <end position="225"/>
    </location>
</feature>
<gene>
    <name evidence="2" type="ORF">CCHL11_06917</name>
</gene>
<feature type="region of interest" description="Disordered" evidence="1">
    <location>
        <begin position="187"/>
        <end position="237"/>
    </location>
</feature>
<evidence type="ECO:0000313" key="3">
    <source>
        <dbReference type="Proteomes" id="UP000186583"/>
    </source>
</evidence>
<dbReference type="Proteomes" id="UP000186583">
    <property type="component" value="Unassembled WGS sequence"/>
</dbReference>
<keyword evidence="3" id="KW-1185">Reference proteome</keyword>
<evidence type="ECO:0000313" key="2">
    <source>
        <dbReference type="EMBL" id="OLN81716.1"/>
    </source>
</evidence>